<evidence type="ECO:0000256" key="5">
    <source>
        <dbReference type="SAM" id="MobiDB-lite"/>
    </source>
</evidence>
<dbReference type="PANTHER" id="PTHR43343:SF3">
    <property type="entry name" value="PROTEASE DO-LIKE 8, CHLOROPLASTIC"/>
    <property type="match status" value="1"/>
</dbReference>
<evidence type="ECO:0000256" key="4">
    <source>
        <dbReference type="ARBA" id="ARBA00022825"/>
    </source>
</evidence>
<keyword evidence="6" id="KW-0472">Membrane</keyword>
<feature type="compositionally biased region" description="Low complexity" evidence="5">
    <location>
        <begin position="27"/>
        <end position="40"/>
    </location>
</feature>
<keyword evidence="2 8" id="KW-0645">Protease</keyword>
<comment type="similarity">
    <text evidence="1">Belongs to the peptidase S1C family.</text>
</comment>
<dbReference type="SUPFAM" id="SSF50156">
    <property type="entry name" value="PDZ domain-like"/>
    <property type="match status" value="1"/>
</dbReference>
<dbReference type="AlphaFoldDB" id="A0A1T2X9X4"/>
<evidence type="ECO:0000256" key="2">
    <source>
        <dbReference type="ARBA" id="ARBA00022670"/>
    </source>
</evidence>
<sequence length="548" mass="58911">MSEEKRNDNLFDNHDHDANNEHKETTSESTEQKSSYYYSYGPFKSVPTDPSSEPMTSGENVPYTSPSNVEVTPPDPIKPAPTRSFYTSGGMELKTSNVDFSNYNTGNGSGNGGGGNGNGNWQYNNQRPKSSFKTVFLSFLAGMVVISSLMFASDYYNLFTKGNVDAGSSSNSGNAITTSANVNTPSLERPGDITSIVKQTSPAVVKIETYVKSSKVNRGGSSSIMDDPFFRQFFGDGGGSNNNNNQGQNGQSDSLIESGLGSGFIFDKNGYILTNQHVIQGADEIKVVLEGHDKPYTAKLLGSSFDLDLAVLKIEGENFPTINIGDSDTTQSGDWLVAIGNPNGFDHTVTSGVLSAKERQISIQDTETGKTRNYKHLLQTDASINPGNSGGPLLNMNGEVIGMNVAVSADSQGIGFAIPSNTIKSVLETLKANKEVPQEPVPFIGATLATMTDEIAKQLNTEKVDGSIVTQVLYKTPAYDADLRQYDIITGIDGTKHSTNEELIAAIQKKKVGDEITVNIVRNGKTLDLKVKIGDKNKYNASAQQTQQ</sequence>
<evidence type="ECO:0000313" key="8">
    <source>
        <dbReference type="EMBL" id="OPA76691.1"/>
    </source>
</evidence>
<dbReference type="Pfam" id="PF13180">
    <property type="entry name" value="PDZ_2"/>
    <property type="match status" value="1"/>
</dbReference>
<keyword evidence="6" id="KW-0812">Transmembrane</keyword>
<dbReference type="InterPro" id="IPR009003">
    <property type="entry name" value="Peptidase_S1_PA"/>
</dbReference>
<evidence type="ECO:0000313" key="9">
    <source>
        <dbReference type="Proteomes" id="UP000190188"/>
    </source>
</evidence>
<keyword evidence="9" id="KW-1185">Reference proteome</keyword>
<keyword evidence="4" id="KW-0720">Serine protease</keyword>
<dbReference type="PRINTS" id="PR00834">
    <property type="entry name" value="PROTEASES2C"/>
</dbReference>
<dbReference type="SMART" id="SM00228">
    <property type="entry name" value="PDZ"/>
    <property type="match status" value="1"/>
</dbReference>
<feature type="region of interest" description="Disordered" evidence="5">
    <location>
        <begin position="1"/>
        <end position="125"/>
    </location>
</feature>
<dbReference type="Pfam" id="PF13365">
    <property type="entry name" value="Trypsin_2"/>
    <property type="match status" value="1"/>
</dbReference>
<dbReference type="Proteomes" id="UP000190188">
    <property type="component" value="Unassembled WGS sequence"/>
</dbReference>
<dbReference type="SUPFAM" id="SSF50494">
    <property type="entry name" value="Trypsin-like serine proteases"/>
    <property type="match status" value="1"/>
</dbReference>
<dbReference type="InterPro" id="IPR036034">
    <property type="entry name" value="PDZ_sf"/>
</dbReference>
<dbReference type="RefSeq" id="WP_078499708.1">
    <property type="nucleotide sequence ID" value="NZ_MSZX01000006.1"/>
</dbReference>
<evidence type="ECO:0000259" key="7">
    <source>
        <dbReference type="SMART" id="SM00228"/>
    </source>
</evidence>
<dbReference type="GO" id="GO:0004252">
    <property type="term" value="F:serine-type endopeptidase activity"/>
    <property type="evidence" value="ECO:0007669"/>
    <property type="project" value="InterPro"/>
</dbReference>
<dbReference type="Gene3D" id="2.30.42.10">
    <property type="match status" value="1"/>
</dbReference>
<gene>
    <name evidence="8" type="ORF">BVG16_16085</name>
</gene>
<reference evidence="8 9" key="1">
    <citation type="submission" date="2017-01" db="EMBL/GenBank/DDBJ databases">
        <title>Genome analysis of Paenibacillus selenitrireducens ES3-24.</title>
        <authorList>
            <person name="Xu D."/>
            <person name="Yao R."/>
            <person name="Zheng S."/>
        </authorList>
    </citation>
    <scope>NUCLEOTIDE SEQUENCE [LARGE SCALE GENOMIC DNA]</scope>
    <source>
        <strain evidence="8 9">ES3-24</strain>
    </source>
</reference>
<dbReference type="InterPro" id="IPR051201">
    <property type="entry name" value="Chloro_Bact_Ser_Proteases"/>
</dbReference>
<name>A0A1T2X9X4_9BACL</name>
<keyword evidence="3" id="KW-0378">Hydrolase</keyword>
<protein>
    <submittedName>
        <fullName evidence="8">Serine protease</fullName>
    </submittedName>
</protein>
<dbReference type="EMBL" id="MSZX01000006">
    <property type="protein sequence ID" value="OPA76691.1"/>
    <property type="molecule type" value="Genomic_DNA"/>
</dbReference>
<dbReference type="STRING" id="1324314.BVG16_16085"/>
<feature type="transmembrane region" description="Helical" evidence="6">
    <location>
        <begin position="134"/>
        <end position="152"/>
    </location>
</feature>
<dbReference type="OrthoDB" id="9758917at2"/>
<feature type="compositionally biased region" description="Polar residues" evidence="5">
    <location>
        <begin position="48"/>
        <end position="70"/>
    </location>
</feature>
<evidence type="ECO:0000256" key="3">
    <source>
        <dbReference type="ARBA" id="ARBA00022801"/>
    </source>
</evidence>
<dbReference type="PANTHER" id="PTHR43343">
    <property type="entry name" value="PEPTIDASE S12"/>
    <property type="match status" value="1"/>
</dbReference>
<feature type="compositionally biased region" description="Gly residues" evidence="5">
    <location>
        <begin position="107"/>
        <end position="118"/>
    </location>
</feature>
<evidence type="ECO:0000256" key="6">
    <source>
        <dbReference type="SAM" id="Phobius"/>
    </source>
</evidence>
<feature type="domain" description="PDZ" evidence="7">
    <location>
        <begin position="442"/>
        <end position="524"/>
    </location>
</feature>
<evidence type="ECO:0000256" key="1">
    <source>
        <dbReference type="ARBA" id="ARBA00010541"/>
    </source>
</evidence>
<dbReference type="InterPro" id="IPR001940">
    <property type="entry name" value="Peptidase_S1C"/>
</dbReference>
<dbReference type="InterPro" id="IPR043504">
    <property type="entry name" value="Peptidase_S1_PA_chymotrypsin"/>
</dbReference>
<comment type="caution">
    <text evidence="8">The sequence shown here is derived from an EMBL/GenBank/DDBJ whole genome shotgun (WGS) entry which is preliminary data.</text>
</comment>
<dbReference type="InterPro" id="IPR001478">
    <property type="entry name" value="PDZ"/>
</dbReference>
<dbReference type="GO" id="GO:0006508">
    <property type="term" value="P:proteolysis"/>
    <property type="evidence" value="ECO:0007669"/>
    <property type="project" value="UniProtKB-KW"/>
</dbReference>
<feature type="compositionally biased region" description="Basic and acidic residues" evidence="5">
    <location>
        <begin position="1"/>
        <end position="26"/>
    </location>
</feature>
<organism evidence="8 9">
    <name type="scientific">Paenibacillus selenitireducens</name>
    <dbReference type="NCBI Taxonomy" id="1324314"/>
    <lineage>
        <taxon>Bacteria</taxon>
        <taxon>Bacillati</taxon>
        <taxon>Bacillota</taxon>
        <taxon>Bacilli</taxon>
        <taxon>Bacillales</taxon>
        <taxon>Paenibacillaceae</taxon>
        <taxon>Paenibacillus</taxon>
    </lineage>
</organism>
<keyword evidence="6" id="KW-1133">Transmembrane helix</keyword>
<accession>A0A1T2X9X4</accession>
<proteinExistence type="inferred from homology"/>
<dbReference type="Gene3D" id="2.40.10.10">
    <property type="entry name" value="Trypsin-like serine proteases"/>
    <property type="match status" value="2"/>
</dbReference>